<reference evidence="10" key="2">
    <citation type="submission" date="2021-09" db="EMBL/GenBank/DDBJ databases">
        <authorList>
            <person name="Jia N."/>
            <person name="Wang J."/>
            <person name="Shi W."/>
            <person name="Du L."/>
            <person name="Sun Y."/>
            <person name="Zhan W."/>
            <person name="Jiang J."/>
            <person name="Wang Q."/>
            <person name="Zhang B."/>
            <person name="Ji P."/>
            <person name="Sakyi L.B."/>
            <person name="Cui X."/>
            <person name="Yuan T."/>
            <person name="Jiang B."/>
            <person name="Yang W."/>
            <person name="Lam T.T.-Y."/>
            <person name="Chang Q."/>
            <person name="Ding S."/>
            <person name="Wang X."/>
            <person name="Zhu J."/>
            <person name="Ruan X."/>
            <person name="Zhao L."/>
            <person name="Wei J."/>
            <person name="Que T."/>
            <person name="Du C."/>
            <person name="Cheng J."/>
            <person name="Dai P."/>
            <person name="Han X."/>
            <person name="Huang E."/>
            <person name="Gao Y."/>
            <person name="Liu J."/>
            <person name="Shao H."/>
            <person name="Ye R."/>
            <person name="Li L."/>
            <person name="Wei W."/>
            <person name="Wang X."/>
            <person name="Wang C."/>
            <person name="Huo Q."/>
            <person name="Li W."/>
            <person name="Guo W."/>
            <person name="Chen H."/>
            <person name="Chen S."/>
            <person name="Zhou L."/>
            <person name="Zhou L."/>
            <person name="Ni X."/>
            <person name="Tian J."/>
            <person name="Zhou Y."/>
            <person name="Sheng Y."/>
            <person name="Liu T."/>
            <person name="Pan Y."/>
            <person name="Xia L."/>
            <person name="Li J."/>
            <person name="Zhao F."/>
            <person name="Cao W."/>
        </authorList>
    </citation>
    <scope>NUCLEOTIDE SEQUENCE</scope>
    <source>
        <strain evidence="10">Rsan-2018</strain>
        <tissue evidence="10">Larvae</tissue>
    </source>
</reference>
<dbReference type="EMBL" id="JABSTV010001250">
    <property type="protein sequence ID" value="KAH7957739.1"/>
    <property type="molecule type" value="Genomic_DNA"/>
</dbReference>
<evidence type="ECO:0000256" key="8">
    <source>
        <dbReference type="SAM" id="MobiDB-lite"/>
    </source>
</evidence>
<keyword evidence="6" id="KW-0325">Glycoprotein</keyword>
<sequence>MSPESSLHLPTSSTQFSMTHVTSIHSPSWPLDERHGHEGNVTNSREKSRPSSKSSSRQKAVAELSNAILQFGINLYRARQSHPATPASDAQHAHHHPENVVFSPYLIASTLQLMQAGARGETAAQISRLFQWPVEAGVDGQEKAEQVVHYFEHRDKRLLPDGCHDHYQKAGFTIQYDCCLHRDRRVTLKEDFQTRHLRPVAEDSAASTSQSTGAGSGSDNRRHKRAHGSRRLRSRSHDFINDSVHQRWKIETQLKEAVPLLGKSATFEALPRGTVDENTSLVLLSAVGIKGRWRRRFDPIHVGEGFFYEPSADEAAEGQPTEGWKPQAVIMMHQTGNFRMADSAELEATALELPYKSGARYLVVFLPQRRDGLATLEARMTAANLAQCLRHMRRRTDVDLALPKLHVRDTMDLAAALSSMGVDALFRRDAADLSGMCGCEGAFVSVARHAAAYRTSWKGRVSRSAAMPPTPEHEKFTVDRPFLFLVLSRRPNAVLLLGSVRSVRPHFCQELLPSP</sequence>
<evidence type="ECO:0000256" key="1">
    <source>
        <dbReference type="ARBA" id="ARBA00004613"/>
    </source>
</evidence>
<dbReference type="GO" id="GO:0004867">
    <property type="term" value="F:serine-type endopeptidase inhibitor activity"/>
    <property type="evidence" value="ECO:0007669"/>
    <property type="project" value="UniProtKB-KW"/>
</dbReference>
<feature type="compositionally biased region" description="Basic and acidic residues" evidence="8">
    <location>
        <begin position="31"/>
        <end position="49"/>
    </location>
</feature>
<comment type="similarity">
    <text evidence="2 7">Belongs to the serpin family.</text>
</comment>
<feature type="compositionally biased region" description="Polar residues" evidence="8">
    <location>
        <begin position="1"/>
        <end position="26"/>
    </location>
</feature>
<evidence type="ECO:0000256" key="5">
    <source>
        <dbReference type="ARBA" id="ARBA00022900"/>
    </source>
</evidence>
<dbReference type="AlphaFoldDB" id="A0A9D4SZQ4"/>
<feature type="region of interest" description="Disordered" evidence="8">
    <location>
        <begin position="1"/>
        <end position="60"/>
    </location>
</feature>
<dbReference type="Pfam" id="PF00079">
    <property type="entry name" value="Serpin"/>
    <property type="match status" value="2"/>
</dbReference>
<evidence type="ECO:0000313" key="11">
    <source>
        <dbReference type="Proteomes" id="UP000821837"/>
    </source>
</evidence>
<dbReference type="PROSITE" id="PS00284">
    <property type="entry name" value="SERPIN"/>
    <property type="match status" value="1"/>
</dbReference>
<dbReference type="GO" id="GO:0005615">
    <property type="term" value="C:extracellular space"/>
    <property type="evidence" value="ECO:0007669"/>
    <property type="project" value="InterPro"/>
</dbReference>
<evidence type="ECO:0000256" key="4">
    <source>
        <dbReference type="ARBA" id="ARBA00022690"/>
    </source>
</evidence>
<evidence type="ECO:0000259" key="9">
    <source>
        <dbReference type="SMART" id="SM00093"/>
    </source>
</evidence>
<dbReference type="Proteomes" id="UP000821837">
    <property type="component" value="Unassembled WGS sequence"/>
</dbReference>
<dbReference type="PANTHER" id="PTHR11461:SF211">
    <property type="entry name" value="GH10112P-RELATED"/>
    <property type="match status" value="1"/>
</dbReference>
<dbReference type="VEuPathDB" id="VectorBase:RSAN_045021"/>
<dbReference type="InterPro" id="IPR036186">
    <property type="entry name" value="Serpin_sf"/>
</dbReference>
<keyword evidence="4" id="KW-0646">Protease inhibitor</keyword>
<organism evidence="10 11">
    <name type="scientific">Rhipicephalus sanguineus</name>
    <name type="common">Brown dog tick</name>
    <name type="synonym">Ixodes sanguineus</name>
    <dbReference type="NCBI Taxonomy" id="34632"/>
    <lineage>
        <taxon>Eukaryota</taxon>
        <taxon>Metazoa</taxon>
        <taxon>Ecdysozoa</taxon>
        <taxon>Arthropoda</taxon>
        <taxon>Chelicerata</taxon>
        <taxon>Arachnida</taxon>
        <taxon>Acari</taxon>
        <taxon>Parasitiformes</taxon>
        <taxon>Ixodida</taxon>
        <taxon>Ixodoidea</taxon>
        <taxon>Ixodidae</taxon>
        <taxon>Rhipicephalinae</taxon>
        <taxon>Rhipicephalus</taxon>
        <taxon>Rhipicephalus</taxon>
    </lineage>
</organism>
<dbReference type="InterPro" id="IPR000215">
    <property type="entry name" value="Serpin_fam"/>
</dbReference>
<evidence type="ECO:0000256" key="2">
    <source>
        <dbReference type="ARBA" id="ARBA00009500"/>
    </source>
</evidence>
<feature type="compositionally biased region" description="Basic residues" evidence="8">
    <location>
        <begin position="221"/>
        <end position="234"/>
    </location>
</feature>
<keyword evidence="5" id="KW-0722">Serine protease inhibitor</keyword>
<dbReference type="SUPFAM" id="SSF56574">
    <property type="entry name" value="Serpins"/>
    <property type="match status" value="1"/>
</dbReference>
<dbReference type="PANTHER" id="PTHR11461">
    <property type="entry name" value="SERINE PROTEASE INHIBITOR, SERPIN"/>
    <property type="match status" value="1"/>
</dbReference>
<name>A0A9D4SZQ4_RHISA</name>
<keyword evidence="3" id="KW-0964">Secreted</keyword>
<dbReference type="OrthoDB" id="10063692at2759"/>
<dbReference type="CDD" id="cd00172">
    <property type="entry name" value="serpin"/>
    <property type="match status" value="1"/>
</dbReference>
<keyword evidence="11" id="KW-1185">Reference proteome</keyword>
<evidence type="ECO:0000256" key="6">
    <source>
        <dbReference type="ARBA" id="ARBA00023180"/>
    </source>
</evidence>
<reference evidence="10" key="1">
    <citation type="journal article" date="2020" name="Cell">
        <title>Large-Scale Comparative Analyses of Tick Genomes Elucidate Their Genetic Diversity and Vector Capacities.</title>
        <authorList>
            <consortium name="Tick Genome and Microbiome Consortium (TIGMIC)"/>
            <person name="Jia N."/>
            <person name="Wang J."/>
            <person name="Shi W."/>
            <person name="Du L."/>
            <person name="Sun Y."/>
            <person name="Zhan W."/>
            <person name="Jiang J.F."/>
            <person name="Wang Q."/>
            <person name="Zhang B."/>
            <person name="Ji P."/>
            <person name="Bell-Sakyi L."/>
            <person name="Cui X.M."/>
            <person name="Yuan T.T."/>
            <person name="Jiang B.G."/>
            <person name="Yang W.F."/>
            <person name="Lam T.T."/>
            <person name="Chang Q.C."/>
            <person name="Ding S.J."/>
            <person name="Wang X.J."/>
            <person name="Zhu J.G."/>
            <person name="Ruan X.D."/>
            <person name="Zhao L."/>
            <person name="Wei J.T."/>
            <person name="Ye R.Z."/>
            <person name="Que T.C."/>
            <person name="Du C.H."/>
            <person name="Zhou Y.H."/>
            <person name="Cheng J.X."/>
            <person name="Dai P.F."/>
            <person name="Guo W.B."/>
            <person name="Han X.H."/>
            <person name="Huang E.J."/>
            <person name="Li L.F."/>
            <person name="Wei W."/>
            <person name="Gao Y.C."/>
            <person name="Liu J.Z."/>
            <person name="Shao H.Z."/>
            <person name="Wang X."/>
            <person name="Wang C.C."/>
            <person name="Yang T.C."/>
            <person name="Huo Q.B."/>
            <person name="Li W."/>
            <person name="Chen H.Y."/>
            <person name="Chen S.E."/>
            <person name="Zhou L.G."/>
            <person name="Ni X.B."/>
            <person name="Tian J.H."/>
            <person name="Sheng Y."/>
            <person name="Liu T."/>
            <person name="Pan Y.S."/>
            <person name="Xia L.Y."/>
            <person name="Li J."/>
            <person name="Zhao F."/>
            <person name="Cao W.C."/>
        </authorList>
    </citation>
    <scope>NUCLEOTIDE SEQUENCE</scope>
    <source>
        <strain evidence="10">Rsan-2018</strain>
    </source>
</reference>
<feature type="domain" description="Serpin" evidence="9">
    <location>
        <begin position="91"/>
        <end position="503"/>
    </location>
</feature>
<dbReference type="InterPro" id="IPR023795">
    <property type="entry name" value="Serpin_CS"/>
</dbReference>
<dbReference type="InterPro" id="IPR042185">
    <property type="entry name" value="Serpin_sf_2"/>
</dbReference>
<dbReference type="InterPro" id="IPR042178">
    <property type="entry name" value="Serpin_sf_1"/>
</dbReference>
<gene>
    <name evidence="10" type="ORF">HPB52_022536</name>
</gene>
<comment type="caution">
    <text evidence="10">The sequence shown here is derived from an EMBL/GenBank/DDBJ whole genome shotgun (WGS) entry which is preliminary data.</text>
</comment>
<evidence type="ECO:0000256" key="3">
    <source>
        <dbReference type="ARBA" id="ARBA00022525"/>
    </source>
</evidence>
<protein>
    <recommendedName>
        <fullName evidence="9">Serpin domain-containing protein</fullName>
    </recommendedName>
</protein>
<proteinExistence type="inferred from homology"/>
<dbReference type="Gene3D" id="3.30.497.10">
    <property type="entry name" value="Antithrombin, subunit I, domain 2"/>
    <property type="match status" value="2"/>
</dbReference>
<feature type="compositionally biased region" description="Low complexity" evidence="8">
    <location>
        <begin position="204"/>
        <end position="213"/>
    </location>
</feature>
<dbReference type="InterPro" id="IPR023796">
    <property type="entry name" value="Serpin_dom"/>
</dbReference>
<accession>A0A9D4SZQ4</accession>
<dbReference type="Gene3D" id="2.30.39.10">
    <property type="entry name" value="Alpha-1-antitrypsin, domain 1"/>
    <property type="match status" value="1"/>
</dbReference>
<comment type="subcellular location">
    <subcellularLocation>
        <location evidence="1">Secreted</location>
    </subcellularLocation>
</comment>
<dbReference type="SMART" id="SM00093">
    <property type="entry name" value="SERPIN"/>
    <property type="match status" value="1"/>
</dbReference>
<evidence type="ECO:0000313" key="10">
    <source>
        <dbReference type="EMBL" id="KAH7957739.1"/>
    </source>
</evidence>
<evidence type="ECO:0000256" key="7">
    <source>
        <dbReference type="RuleBase" id="RU000411"/>
    </source>
</evidence>
<feature type="region of interest" description="Disordered" evidence="8">
    <location>
        <begin position="199"/>
        <end position="236"/>
    </location>
</feature>